<sequence length="317" mass="34361">MASPSRRGSKRSKRSVEDATSQSKKHKAGTTGHSTHSGSNATHPRHSGRAGAGTGGHIAQLERVGAQLEASQPVLRPLTTFPNDDNPVAPPLRKGRKKKPSQAAPPPYVSTPSVNTTGSLGRADLFFPGAPCFHPSTNGDRFGFQEPTFLVPPGTEPDLHALNNPYVAAQREKEHRLAASQVAHPNTASSPAGLTHQVPCLPLGSRSSSYLAPHDHSLLDVNQNIDPCLRGPAIPRNDEDRSNGEGEWGDEEGYRSEYDGSMSGHSGVSDEEHELRGQRAPRGQICFIVRDHYLTFIYRLRRRCTEYSSDQARISSS</sequence>
<gene>
    <name evidence="2" type="ORF">SCLCIDRAFT_31594</name>
</gene>
<protein>
    <submittedName>
        <fullName evidence="2">Uncharacterized protein</fullName>
    </submittedName>
</protein>
<feature type="region of interest" description="Disordered" evidence="1">
    <location>
        <begin position="1"/>
        <end position="114"/>
    </location>
</feature>
<feature type="region of interest" description="Disordered" evidence="1">
    <location>
        <begin position="230"/>
        <end position="276"/>
    </location>
</feature>
<dbReference type="HOGENOM" id="CLU_877607_0_0_1"/>
<dbReference type="EMBL" id="KN822170">
    <property type="protein sequence ID" value="KIM53784.1"/>
    <property type="molecule type" value="Genomic_DNA"/>
</dbReference>
<accession>A0A0C3DBK3</accession>
<dbReference type="Proteomes" id="UP000053989">
    <property type="component" value="Unassembled WGS sequence"/>
</dbReference>
<name>A0A0C3DBK3_9AGAM</name>
<dbReference type="OrthoDB" id="2690636at2759"/>
<feature type="compositionally biased region" description="Polar residues" evidence="1">
    <location>
        <begin position="31"/>
        <end position="42"/>
    </location>
</feature>
<evidence type="ECO:0000313" key="2">
    <source>
        <dbReference type="EMBL" id="KIM53784.1"/>
    </source>
</evidence>
<reference evidence="3" key="2">
    <citation type="submission" date="2015-01" db="EMBL/GenBank/DDBJ databases">
        <title>Evolutionary Origins and Diversification of the Mycorrhizal Mutualists.</title>
        <authorList>
            <consortium name="DOE Joint Genome Institute"/>
            <consortium name="Mycorrhizal Genomics Consortium"/>
            <person name="Kohler A."/>
            <person name="Kuo A."/>
            <person name="Nagy L.G."/>
            <person name="Floudas D."/>
            <person name="Copeland A."/>
            <person name="Barry K.W."/>
            <person name="Cichocki N."/>
            <person name="Veneault-Fourrey C."/>
            <person name="LaButti K."/>
            <person name="Lindquist E.A."/>
            <person name="Lipzen A."/>
            <person name="Lundell T."/>
            <person name="Morin E."/>
            <person name="Murat C."/>
            <person name="Riley R."/>
            <person name="Ohm R."/>
            <person name="Sun H."/>
            <person name="Tunlid A."/>
            <person name="Henrissat B."/>
            <person name="Grigoriev I.V."/>
            <person name="Hibbett D.S."/>
            <person name="Martin F."/>
        </authorList>
    </citation>
    <scope>NUCLEOTIDE SEQUENCE [LARGE SCALE GENOMIC DNA]</scope>
    <source>
        <strain evidence="3">Foug A</strain>
    </source>
</reference>
<organism evidence="2 3">
    <name type="scientific">Scleroderma citrinum Foug A</name>
    <dbReference type="NCBI Taxonomy" id="1036808"/>
    <lineage>
        <taxon>Eukaryota</taxon>
        <taxon>Fungi</taxon>
        <taxon>Dikarya</taxon>
        <taxon>Basidiomycota</taxon>
        <taxon>Agaricomycotina</taxon>
        <taxon>Agaricomycetes</taxon>
        <taxon>Agaricomycetidae</taxon>
        <taxon>Boletales</taxon>
        <taxon>Sclerodermatineae</taxon>
        <taxon>Sclerodermataceae</taxon>
        <taxon>Scleroderma</taxon>
    </lineage>
</organism>
<reference evidence="2 3" key="1">
    <citation type="submission" date="2014-04" db="EMBL/GenBank/DDBJ databases">
        <authorList>
            <consortium name="DOE Joint Genome Institute"/>
            <person name="Kuo A."/>
            <person name="Kohler A."/>
            <person name="Nagy L.G."/>
            <person name="Floudas D."/>
            <person name="Copeland A."/>
            <person name="Barry K.W."/>
            <person name="Cichocki N."/>
            <person name="Veneault-Fourrey C."/>
            <person name="LaButti K."/>
            <person name="Lindquist E.A."/>
            <person name="Lipzen A."/>
            <person name="Lundell T."/>
            <person name="Morin E."/>
            <person name="Murat C."/>
            <person name="Sun H."/>
            <person name="Tunlid A."/>
            <person name="Henrissat B."/>
            <person name="Grigoriev I.V."/>
            <person name="Hibbett D.S."/>
            <person name="Martin F."/>
            <person name="Nordberg H.P."/>
            <person name="Cantor M.N."/>
            <person name="Hua S.X."/>
        </authorList>
    </citation>
    <scope>NUCLEOTIDE SEQUENCE [LARGE SCALE GENOMIC DNA]</scope>
    <source>
        <strain evidence="2 3">Foug A</strain>
    </source>
</reference>
<dbReference type="InParanoid" id="A0A0C3DBK3"/>
<evidence type="ECO:0000256" key="1">
    <source>
        <dbReference type="SAM" id="MobiDB-lite"/>
    </source>
</evidence>
<proteinExistence type="predicted"/>
<evidence type="ECO:0000313" key="3">
    <source>
        <dbReference type="Proteomes" id="UP000053989"/>
    </source>
</evidence>
<keyword evidence="3" id="KW-1185">Reference proteome</keyword>
<dbReference type="AlphaFoldDB" id="A0A0C3DBK3"/>